<sequence length="75" mass="8025">MQSSTQTATPAQDRTVDPTAVKPRATWCAVIISAAEGLKRATGGGEKRKGGNGVGGVRRVWKGEKTRRAETRMNQ</sequence>
<comment type="caution">
    <text evidence="1">The sequence shown here is derived from an EMBL/GenBank/DDBJ whole genome shotgun (WGS) entry which is preliminary data.</text>
</comment>
<dbReference type="Proteomes" id="UP000830395">
    <property type="component" value="Chromosome 19"/>
</dbReference>
<organism evidence="1 2">
    <name type="scientific">Pangasius djambal</name>
    <dbReference type="NCBI Taxonomy" id="1691987"/>
    <lineage>
        <taxon>Eukaryota</taxon>
        <taxon>Metazoa</taxon>
        <taxon>Chordata</taxon>
        <taxon>Craniata</taxon>
        <taxon>Vertebrata</taxon>
        <taxon>Euteleostomi</taxon>
        <taxon>Actinopterygii</taxon>
        <taxon>Neopterygii</taxon>
        <taxon>Teleostei</taxon>
        <taxon>Ostariophysi</taxon>
        <taxon>Siluriformes</taxon>
        <taxon>Pangasiidae</taxon>
        <taxon>Pangasius</taxon>
    </lineage>
</organism>
<evidence type="ECO:0000313" key="1">
    <source>
        <dbReference type="EMBL" id="MCJ8743760.1"/>
    </source>
</evidence>
<proteinExistence type="predicted"/>
<gene>
    <name evidence="1" type="ORF">PDJAM_G00097850</name>
</gene>
<dbReference type="EMBL" id="CM040993">
    <property type="protein sequence ID" value="MCJ8743760.1"/>
    <property type="molecule type" value="Genomic_DNA"/>
</dbReference>
<name>A0ACC5Z7B1_9TELE</name>
<reference evidence="1" key="1">
    <citation type="submission" date="2020-02" db="EMBL/GenBank/DDBJ databases">
        <title>Genome sequencing of the panga catfish, Pangasius djambal.</title>
        <authorList>
            <person name="Wen M."/>
            <person name="Zahm M."/>
            <person name="Roques C."/>
            <person name="Cabau C."/>
            <person name="Klopp C."/>
            <person name="Donnadieu C."/>
            <person name="Jouanno E."/>
            <person name="Avarre J.-C."/>
            <person name="Campet M."/>
            <person name="Ha T."/>
            <person name="Dugue R."/>
            <person name="Lampietro C."/>
            <person name="Louis A."/>
            <person name="Herpin A."/>
            <person name="Echchiki A."/>
            <person name="Berthelot C."/>
            <person name="Parey E."/>
            <person name="Roest-Crollius H."/>
            <person name="Braasch I."/>
            <person name="Postlethwait J.H."/>
            <person name="Bobe J."/>
            <person name="Montfort J."/>
            <person name="Bouchez O."/>
            <person name="Begum T."/>
            <person name="Schartl M."/>
            <person name="Gustiano R."/>
            <person name="Guiguen Y."/>
        </authorList>
    </citation>
    <scope>NUCLEOTIDE SEQUENCE</scope>
    <source>
        <strain evidence="1">Pdj_M5554</strain>
    </source>
</reference>
<keyword evidence="2" id="KW-1185">Reference proteome</keyword>
<evidence type="ECO:0000313" key="2">
    <source>
        <dbReference type="Proteomes" id="UP000830395"/>
    </source>
</evidence>
<accession>A0ACC5Z7B1</accession>
<protein>
    <submittedName>
        <fullName evidence="1">Uncharacterized protein</fullName>
    </submittedName>
</protein>